<dbReference type="PANTHER" id="PTHR22298">
    <property type="entry name" value="ENDO-1,4-BETA-GLUCANASE"/>
    <property type="match status" value="1"/>
</dbReference>
<dbReference type="InterPro" id="IPR033126">
    <property type="entry name" value="Glyco_hydro_9_Asp/Glu_AS"/>
</dbReference>
<evidence type="ECO:0000256" key="7">
    <source>
        <dbReference type="ARBA" id="ARBA00023326"/>
    </source>
</evidence>
<dbReference type="PROSITE" id="PS00592">
    <property type="entry name" value="GH9_2"/>
    <property type="match status" value="1"/>
</dbReference>
<keyword evidence="11" id="KW-0812">Transmembrane</keyword>
<dbReference type="GO" id="GO:0008810">
    <property type="term" value="F:cellulase activity"/>
    <property type="evidence" value="ECO:0007669"/>
    <property type="project" value="UniProtKB-EC"/>
</dbReference>
<dbReference type="Proteomes" id="UP000652761">
    <property type="component" value="Unassembled WGS sequence"/>
</dbReference>
<keyword evidence="11" id="KW-1133">Transmembrane helix</keyword>
<evidence type="ECO:0000313" key="13">
    <source>
        <dbReference type="EMBL" id="MQL89801.1"/>
    </source>
</evidence>
<dbReference type="EMBL" id="NMUH01001179">
    <property type="protein sequence ID" value="MQL89801.1"/>
    <property type="molecule type" value="Genomic_DNA"/>
</dbReference>
<dbReference type="FunFam" id="1.50.10.10:FF:000020">
    <property type="entry name" value="Endoglucanase"/>
    <property type="match status" value="1"/>
</dbReference>
<keyword evidence="6 8" id="KW-0326">Glycosidase</keyword>
<dbReference type="GO" id="GO:0030245">
    <property type="term" value="P:cellulose catabolic process"/>
    <property type="evidence" value="ECO:0007669"/>
    <property type="project" value="UniProtKB-KW"/>
</dbReference>
<dbReference type="Pfam" id="PF00759">
    <property type="entry name" value="Glyco_hydro_9"/>
    <property type="match status" value="1"/>
</dbReference>
<comment type="catalytic activity">
    <reaction evidence="1 10">
        <text>Endohydrolysis of (1-&gt;4)-beta-D-glucosidic linkages in cellulose, lichenin and cereal beta-D-glucans.</text>
        <dbReference type="EC" id="3.2.1.4"/>
    </reaction>
</comment>
<dbReference type="InterPro" id="IPR018221">
    <property type="entry name" value="Glyco_hydro_9_His_AS"/>
</dbReference>
<keyword evidence="7 8" id="KW-0624">Polysaccharide degradation</keyword>
<evidence type="ECO:0000256" key="3">
    <source>
        <dbReference type="ARBA" id="ARBA00022801"/>
    </source>
</evidence>
<keyword evidence="14" id="KW-1185">Reference proteome</keyword>
<proteinExistence type="inferred from homology"/>
<evidence type="ECO:0000313" key="14">
    <source>
        <dbReference type="Proteomes" id="UP000652761"/>
    </source>
</evidence>
<accession>A0A843V189</accession>
<feature type="domain" description="Glycoside hydrolase family 9" evidence="12">
    <location>
        <begin position="75"/>
        <end position="521"/>
    </location>
</feature>
<evidence type="ECO:0000256" key="2">
    <source>
        <dbReference type="ARBA" id="ARBA00007072"/>
    </source>
</evidence>
<dbReference type="OrthoDB" id="10257085at2759"/>
<keyword evidence="3 8" id="KW-0378">Hydrolase</keyword>
<evidence type="ECO:0000256" key="1">
    <source>
        <dbReference type="ARBA" id="ARBA00000966"/>
    </source>
</evidence>
<keyword evidence="11" id="KW-0472">Membrane</keyword>
<name>A0A843V189_COLES</name>
<dbReference type="EC" id="3.2.1.4" evidence="10"/>
<feature type="transmembrane region" description="Helical" evidence="11">
    <location>
        <begin position="54"/>
        <end position="75"/>
    </location>
</feature>
<feature type="active site" evidence="8">
    <location>
        <position position="454"/>
    </location>
</feature>
<dbReference type="InterPro" id="IPR001701">
    <property type="entry name" value="Glyco_hydro_9"/>
</dbReference>
<keyword evidence="5 8" id="KW-0119">Carbohydrate metabolism</keyword>
<evidence type="ECO:0000256" key="4">
    <source>
        <dbReference type="ARBA" id="ARBA00023001"/>
    </source>
</evidence>
<keyword evidence="4 10" id="KW-0136">Cellulose degradation</keyword>
<dbReference type="SUPFAM" id="SSF48208">
    <property type="entry name" value="Six-hairpin glycosidases"/>
    <property type="match status" value="1"/>
</dbReference>
<evidence type="ECO:0000256" key="11">
    <source>
        <dbReference type="SAM" id="Phobius"/>
    </source>
</evidence>
<dbReference type="AlphaFoldDB" id="A0A843V189"/>
<evidence type="ECO:0000256" key="8">
    <source>
        <dbReference type="PROSITE-ProRule" id="PRU10059"/>
    </source>
</evidence>
<evidence type="ECO:0000256" key="9">
    <source>
        <dbReference type="PROSITE-ProRule" id="PRU10060"/>
    </source>
</evidence>
<protein>
    <recommendedName>
        <fullName evidence="10">Endoglucanase</fullName>
        <ecNumber evidence="10">3.2.1.4</ecNumber>
    </recommendedName>
</protein>
<dbReference type="Gene3D" id="1.50.10.10">
    <property type="match status" value="1"/>
</dbReference>
<evidence type="ECO:0000256" key="10">
    <source>
        <dbReference type="RuleBase" id="RU361166"/>
    </source>
</evidence>
<evidence type="ECO:0000256" key="6">
    <source>
        <dbReference type="ARBA" id="ARBA00023295"/>
    </source>
</evidence>
<comment type="caution">
    <text evidence="13">The sequence shown here is derived from an EMBL/GenBank/DDBJ whole genome shotgun (WGS) entry which is preliminary data.</text>
</comment>
<dbReference type="PROSITE" id="PS00698">
    <property type="entry name" value="GH9_3"/>
    <property type="match status" value="1"/>
</dbReference>
<gene>
    <name evidence="13" type="ORF">Taro_022374</name>
</gene>
<evidence type="ECO:0000256" key="5">
    <source>
        <dbReference type="ARBA" id="ARBA00023277"/>
    </source>
</evidence>
<feature type="active site" evidence="9">
    <location>
        <position position="502"/>
    </location>
</feature>
<dbReference type="InterPro" id="IPR008928">
    <property type="entry name" value="6-hairpin_glycosidase_sf"/>
</dbReference>
<sequence length="525" mass="57338">MATYAVARGESNYLLMVSPSPIPFPPAKSSRLGTRRKDRAIRSAMKIISGRRRFAVAAVVFYLIAAASSVSGTGYQDALSKSILFFQGQRSGRLPADQKIKWRSDSGISDGSTENVVDLTGGYYDAGDNVKFGLPMAFTTTMLAWSVLEFGEYMNHESLPEAREAVRWGTDYLLKACTSLPDALYVQVGDPVEDHRCWVPPESTVVARPVFKVTPENPGSDVAGETAAALAAASVVFRHVDPGYSEKLLKTAKKAFAFADNYRGNYSDSLSSAVCPFYCSYSGYKDELMWGAAWLYEATNDTSYFNFAQSLALDDGCDAFTWDIKLPGARVLLARHSLDNKNEEASRFQQQAEEFMCSVLPASPSASLNYTPGGLLYKLNGSNLQAVTSTSFLLSTYAKHLKAAGATFSCGSLLVGPYRLRSLAKRQVDYILGDNPMGMSYMVGFGDKYPVRIHHRGSSIPDNLKSVECDGGFDFFFTTNDNPNCLTGAIVGGPDVEDKFQDDRANFAQSEPATYINAPFLLINI</sequence>
<reference evidence="13" key="1">
    <citation type="submission" date="2017-07" db="EMBL/GenBank/DDBJ databases">
        <title>Taro Niue Genome Assembly and Annotation.</title>
        <authorList>
            <person name="Atibalentja N."/>
            <person name="Keating K."/>
            <person name="Fields C.J."/>
        </authorList>
    </citation>
    <scope>NUCLEOTIDE SEQUENCE</scope>
    <source>
        <strain evidence="13">Niue_2</strain>
        <tissue evidence="13">Leaf</tissue>
    </source>
</reference>
<dbReference type="InterPro" id="IPR012341">
    <property type="entry name" value="6hp_glycosidase-like_sf"/>
</dbReference>
<comment type="similarity">
    <text evidence="2 8 10">Belongs to the glycosyl hydrolase 9 (cellulase E) family.</text>
</comment>
<organism evidence="13 14">
    <name type="scientific">Colocasia esculenta</name>
    <name type="common">Wild taro</name>
    <name type="synonym">Arum esculentum</name>
    <dbReference type="NCBI Taxonomy" id="4460"/>
    <lineage>
        <taxon>Eukaryota</taxon>
        <taxon>Viridiplantae</taxon>
        <taxon>Streptophyta</taxon>
        <taxon>Embryophyta</taxon>
        <taxon>Tracheophyta</taxon>
        <taxon>Spermatophyta</taxon>
        <taxon>Magnoliopsida</taxon>
        <taxon>Liliopsida</taxon>
        <taxon>Araceae</taxon>
        <taxon>Aroideae</taxon>
        <taxon>Colocasieae</taxon>
        <taxon>Colocasia</taxon>
    </lineage>
</organism>
<feature type="active site" evidence="9">
    <location>
        <position position="511"/>
    </location>
</feature>
<evidence type="ECO:0000259" key="12">
    <source>
        <dbReference type="Pfam" id="PF00759"/>
    </source>
</evidence>